<dbReference type="InterPro" id="IPR000209">
    <property type="entry name" value="Peptidase_S8/S53_dom"/>
</dbReference>
<feature type="active site" description="Charge relay system" evidence="5">
    <location>
        <position position="122"/>
    </location>
</feature>
<evidence type="ECO:0000259" key="7">
    <source>
        <dbReference type="Pfam" id="PF00082"/>
    </source>
</evidence>
<evidence type="ECO:0000256" key="4">
    <source>
        <dbReference type="ARBA" id="ARBA00022825"/>
    </source>
</evidence>
<dbReference type="InterPro" id="IPR023828">
    <property type="entry name" value="Peptidase_S8_Ser-AS"/>
</dbReference>
<reference evidence="8" key="2">
    <citation type="journal article" date="2021" name="J Anim Sci Technol">
        <title>Complete genome sequence of Paenibacillus konkukensis sp. nov. SK3146 as a potential probiotic strain.</title>
        <authorList>
            <person name="Jung H.I."/>
            <person name="Park S."/>
            <person name="Niu K.M."/>
            <person name="Lee S.W."/>
            <person name="Kothari D."/>
            <person name="Yi K.J."/>
            <person name="Kim S.K."/>
        </authorList>
    </citation>
    <scope>NUCLEOTIDE SEQUENCE</scope>
    <source>
        <strain evidence="8">SK3146</strain>
    </source>
</reference>
<dbReference type="Pfam" id="PF00082">
    <property type="entry name" value="Peptidase_S8"/>
    <property type="match status" value="1"/>
</dbReference>
<dbReference type="SUPFAM" id="SSF52743">
    <property type="entry name" value="Subtilisin-like"/>
    <property type="match status" value="1"/>
</dbReference>
<evidence type="ECO:0000313" key="9">
    <source>
        <dbReference type="Proteomes" id="UP001057134"/>
    </source>
</evidence>
<dbReference type="CDD" id="cd07487">
    <property type="entry name" value="Peptidases_S8_1"/>
    <property type="match status" value="1"/>
</dbReference>
<dbReference type="PANTHER" id="PTHR43806">
    <property type="entry name" value="PEPTIDASE S8"/>
    <property type="match status" value="1"/>
</dbReference>
<dbReference type="InterPro" id="IPR022398">
    <property type="entry name" value="Peptidase_S8_His-AS"/>
</dbReference>
<feature type="active site" description="Charge relay system" evidence="5">
    <location>
        <position position="157"/>
    </location>
</feature>
<comment type="similarity">
    <text evidence="1 5">Belongs to the peptidase S8 family.</text>
</comment>
<keyword evidence="3 5" id="KW-0378">Hydrolase</keyword>
<feature type="domain" description="Peptidase S8/S53" evidence="7">
    <location>
        <begin position="113"/>
        <end position="382"/>
    </location>
</feature>
<evidence type="ECO:0000256" key="5">
    <source>
        <dbReference type="PROSITE-ProRule" id="PRU01240"/>
    </source>
</evidence>
<feature type="active site" description="Charge relay system" evidence="5">
    <location>
        <position position="349"/>
    </location>
</feature>
<sequence>MKKNRRMTHSLHRAAQKYAKAKRFVPVIVEFSGASHKKHAGRLMKKLGGRCRHKGHLWLIRGWAARVAPSCLKTICAHKQVAKVYLDRKNRTKLNIATPAVGSAAVQKSGATGKGVGIAIIDTGVAPRPDLTKPANRIAAFKDFVNGRTKPYDDNGHGTHVSGDAAGNGYSSKGKYKGTAPEARIIGVKVLDRQGVGLDSTIIRGIQWCVANRKRYGIRVLNLSLGKPAEEACADDPLCRAVEKAVQAGLVVTAAAGNDGPLPASVTSPGTSPSAITVGAVDDRRTVRQSDDRIADFSGRGPAAGGLSKPDLVAPGVNIVSLRVPGSELAELYPANRVGSNYIRLSGTSFSAPITAGAIAQLLQKRPGLRPASIKRLLQRHGFNLKLPTNTQGSGELNVRFLAGRTGGVAVQTRSARRRRSSSR</sequence>
<dbReference type="PROSITE" id="PS51892">
    <property type="entry name" value="SUBTILASE"/>
    <property type="match status" value="1"/>
</dbReference>
<proteinExistence type="inferred from homology"/>
<evidence type="ECO:0000256" key="3">
    <source>
        <dbReference type="ARBA" id="ARBA00022801"/>
    </source>
</evidence>
<dbReference type="PRINTS" id="PR00723">
    <property type="entry name" value="SUBTILISIN"/>
</dbReference>
<dbReference type="GO" id="GO:0008233">
    <property type="term" value="F:peptidase activity"/>
    <property type="evidence" value="ECO:0007669"/>
    <property type="project" value="UniProtKB-KW"/>
</dbReference>
<dbReference type="EC" id="3.4.21.-" evidence="8"/>
<reference evidence="8" key="1">
    <citation type="submission" date="2018-02" db="EMBL/GenBank/DDBJ databases">
        <authorList>
            <person name="Kim S.-K."/>
            <person name="Jung H.-I."/>
            <person name="Lee S.-W."/>
        </authorList>
    </citation>
    <scope>NUCLEOTIDE SEQUENCE</scope>
    <source>
        <strain evidence="8">SK3146</strain>
    </source>
</reference>
<name>A0ABY4RLY0_9BACL</name>
<dbReference type="InterPro" id="IPR015500">
    <property type="entry name" value="Peptidase_S8_subtilisin-rel"/>
</dbReference>
<dbReference type="PROSITE" id="PS00138">
    <property type="entry name" value="SUBTILASE_SER"/>
    <property type="match status" value="1"/>
</dbReference>
<dbReference type="InterPro" id="IPR050131">
    <property type="entry name" value="Peptidase_S8_subtilisin-like"/>
</dbReference>
<keyword evidence="4 5" id="KW-0720">Serine protease</keyword>
<evidence type="ECO:0000256" key="6">
    <source>
        <dbReference type="SAM" id="MobiDB-lite"/>
    </source>
</evidence>
<dbReference type="RefSeq" id="WP_249865209.1">
    <property type="nucleotide sequence ID" value="NZ_CP027059.1"/>
</dbReference>
<accession>A0ABY4RLY0</accession>
<evidence type="ECO:0000256" key="2">
    <source>
        <dbReference type="ARBA" id="ARBA00022670"/>
    </source>
</evidence>
<dbReference type="EMBL" id="CP027059">
    <property type="protein sequence ID" value="UQZ83148.1"/>
    <property type="molecule type" value="Genomic_DNA"/>
</dbReference>
<evidence type="ECO:0000313" key="8">
    <source>
        <dbReference type="EMBL" id="UQZ83148.1"/>
    </source>
</evidence>
<keyword evidence="9" id="KW-1185">Reference proteome</keyword>
<gene>
    <name evidence="8" type="primary">aprX</name>
    <name evidence="8" type="ORF">SK3146_02309</name>
</gene>
<dbReference type="PROSITE" id="PS00137">
    <property type="entry name" value="SUBTILASE_HIS"/>
    <property type="match status" value="1"/>
</dbReference>
<dbReference type="Gene3D" id="3.40.50.200">
    <property type="entry name" value="Peptidase S8/S53 domain"/>
    <property type="match status" value="1"/>
</dbReference>
<dbReference type="Proteomes" id="UP001057134">
    <property type="component" value="Chromosome"/>
</dbReference>
<dbReference type="PANTHER" id="PTHR43806:SF65">
    <property type="entry name" value="SERINE PROTEASE APRX"/>
    <property type="match status" value="1"/>
</dbReference>
<dbReference type="InterPro" id="IPR036852">
    <property type="entry name" value="Peptidase_S8/S53_dom_sf"/>
</dbReference>
<feature type="region of interest" description="Disordered" evidence="6">
    <location>
        <begin position="152"/>
        <end position="173"/>
    </location>
</feature>
<evidence type="ECO:0000256" key="1">
    <source>
        <dbReference type="ARBA" id="ARBA00011073"/>
    </source>
</evidence>
<organism evidence="8 9">
    <name type="scientific">Paenibacillus konkukensis</name>
    <dbReference type="NCBI Taxonomy" id="2020716"/>
    <lineage>
        <taxon>Bacteria</taxon>
        <taxon>Bacillati</taxon>
        <taxon>Bacillota</taxon>
        <taxon>Bacilli</taxon>
        <taxon>Bacillales</taxon>
        <taxon>Paenibacillaceae</taxon>
        <taxon>Paenibacillus</taxon>
    </lineage>
</organism>
<keyword evidence="2 5" id="KW-0645">Protease</keyword>
<dbReference type="GO" id="GO:0006508">
    <property type="term" value="P:proteolysis"/>
    <property type="evidence" value="ECO:0007669"/>
    <property type="project" value="UniProtKB-KW"/>
</dbReference>
<protein>
    <submittedName>
        <fullName evidence="8">Serine protease AprX</fullName>
        <ecNumber evidence="8">3.4.21.-</ecNumber>
    </submittedName>
</protein>